<dbReference type="AlphaFoldDB" id="X0ZXM0"/>
<sequence>MAEKKLFDNLYKVIKVNSGAISANDVVATEILDLQIPRGYCARIRKVRFALRDISGQDNVDFGWHILTACVLDADDENSVAIPTFEIDHDVLIDHRWEMWGDFPATDGLTSLWTPQKVYNFDEELDVVTVRNIRHNSLINGMDVTGVKPQVELTVYFTYEKISADLYAKLLGIS</sequence>
<proteinExistence type="predicted"/>
<accession>X0ZXM0</accession>
<comment type="caution">
    <text evidence="1">The sequence shown here is derived from an EMBL/GenBank/DDBJ whole genome shotgun (WGS) entry which is preliminary data.</text>
</comment>
<evidence type="ECO:0000313" key="1">
    <source>
        <dbReference type="EMBL" id="GAG74289.1"/>
    </source>
</evidence>
<name>X0ZXM0_9ZZZZ</name>
<reference evidence="1" key="1">
    <citation type="journal article" date="2014" name="Front. Microbiol.">
        <title>High frequency of phylogenetically diverse reductive dehalogenase-homologous genes in deep subseafloor sedimentary metagenomes.</title>
        <authorList>
            <person name="Kawai M."/>
            <person name="Futagami T."/>
            <person name="Toyoda A."/>
            <person name="Takaki Y."/>
            <person name="Nishi S."/>
            <person name="Hori S."/>
            <person name="Arai W."/>
            <person name="Tsubouchi T."/>
            <person name="Morono Y."/>
            <person name="Uchiyama I."/>
            <person name="Ito T."/>
            <person name="Fujiyama A."/>
            <person name="Inagaki F."/>
            <person name="Takami H."/>
        </authorList>
    </citation>
    <scope>NUCLEOTIDE SEQUENCE</scope>
    <source>
        <strain evidence="1">Expedition CK06-06</strain>
    </source>
</reference>
<organism evidence="1">
    <name type="scientific">marine sediment metagenome</name>
    <dbReference type="NCBI Taxonomy" id="412755"/>
    <lineage>
        <taxon>unclassified sequences</taxon>
        <taxon>metagenomes</taxon>
        <taxon>ecological metagenomes</taxon>
    </lineage>
</organism>
<dbReference type="EMBL" id="BART01001986">
    <property type="protein sequence ID" value="GAG74289.1"/>
    <property type="molecule type" value="Genomic_DNA"/>
</dbReference>
<gene>
    <name evidence="1" type="ORF">S01H4_06443</name>
</gene>
<protein>
    <submittedName>
        <fullName evidence="1">Uncharacterized protein</fullName>
    </submittedName>
</protein>